<dbReference type="SUPFAM" id="SSF50156">
    <property type="entry name" value="PDZ domain-like"/>
    <property type="match status" value="1"/>
</dbReference>
<name>A0A7S2EQV1_TRICV</name>
<dbReference type="AlphaFoldDB" id="A0A7S2EQV1"/>
<dbReference type="PROSITE" id="PS50106">
    <property type="entry name" value="PDZ"/>
    <property type="match status" value="1"/>
</dbReference>
<dbReference type="Gene3D" id="2.30.42.10">
    <property type="match status" value="1"/>
</dbReference>
<dbReference type="InterPro" id="IPR001478">
    <property type="entry name" value="PDZ"/>
</dbReference>
<accession>A0A7S2EQV1</accession>
<feature type="domain" description="PDZ" evidence="1">
    <location>
        <begin position="108"/>
        <end position="185"/>
    </location>
</feature>
<protein>
    <recommendedName>
        <fullName evidence="1">PDZ domain-containing protein</fullName>
    </recommendedName>
</protein>
<organism evidence="2">
    <name type="scientific">Trieres chinensis</name>
    <name type="common">Marine centric diatom</name>
    <name type="synonym">Odontella sinensis</name>
    <dbReference type="NCBI Taxonomy" id="1514140"/>
    <lineage>
        <taxon>Eukaryota</taxon>
        <taxon>Sar</taxon>
        <taxon>Stramenopiles</taxon>
        <taxon>Ochrophyta</taxon>
        <taxon>Bacillariophyta</taxon>
        <taxon>Mediophyceae</taxon>
        <taxon>Biddulphiophycidae</taxon>
        <taxon>Eupodiscales</taxon>
        <taxon>Parodontellaceae</taxon>
        <taxon>Trieres</taxon>
    </lineage>
</organism>
<evidence type="ECO:0000259" key="1">
    <source>
        <dbReference type="PROSITE" id="PS50106"/>
    </source>
</evidence>
<dbReference type="InterPro" id="IPR036034">
    <property type="entry name" value="PDZ_sf"/>
</dbReference>
<dbReference type="SMART" id="SM00228">
    <property type="entry name" value="PDZ"/>
    <property type="match status" value="1"/>
</dbReference>
<evidence type="ECO:0000313" key="2">
    <source>
        <dbReference type="EMBL" id="CAD9349034.1"/>
    </source>
</evidence>
<dbReference type="Pfam" id="PF17820">
    <property type="entry name" value="PDZ_6"/>
    <property type="match status" value="1"/>
</dbReference>
<dbReference type="InterPro" id="IPR041489">
    <property type="entry name" value="PDZ_6"/>
</dbReference>
<dbReference type="EMBL" id="HBGO01025812">
    <property type="protein sequence ID" value="CAD9349034.1"/>
    <property type="molecule type" value="Transcribed_RNA"/>
</dbReference>
<sequence>MPVVKPYSKNRRPAMMATMKGATRWALLPPLLMTVASSDPIYVRSKEITAFFLPLPDHISSKFTHRGRIRADAAFSVPRAPFPTMPPSSALRVGTGLTFDDGDQILVSAQKPLGILLEETVDGMGCVVIELSDPESPVSRAGVRPGDRLVAVQNIDTTGSITIEEVLERIAAAPRVVNLRFRREVKATEGVR</sequence>
<proteinExistence type="predicted"/>
<dbReference type="CDD" id="cd00136">
    <property type="entry name" value="PDZ_canonical"/>
    <property type="match status" value="1"/>
</dbReference>
<gene>
    <name evidence="2" type="ORF">OSIN01602_LOCUS14805</name>
</gene>
<reference evidence="2" key="1">
    <citation type="submission" date="2021-01" db="EMBL/GenBank/DDBJ databases">
        <authorList>
            <person name="Corre E."/>
            <person name="Pelletier E."/>
            <person name="Niang G."/>
            <person name="Scheremetjew M."/>
            <person name="Finn R."/>
            <person name="Kale V."/>
            <person name="Holt S."/>
            <person name="Cochrane G."/>
            <person name="Meng A."/>
            <person name="Brown T."/>
            <person name="Cohen L."/>
        </authorList>
    </citation>
    <scope>NUCLEOTIDE SEQUENCE</scope>
    <source>
        <strain evidence="2">Grunow 1884</strain>
    </source>
</reference>